<dbReference type="InterPro" id="IPR011013">
    <property type="entry name" value="Gal_mutarotase_sf_dom"/>
</dbReference>
<protein>
    <submittedName>
        <fullName evidence="1">CAZy families GH31 protein</fullName>
    </submittedName>
</protein>
<evidence type="ECO:0000313" key="1">
    <source>
        <dbReference type="EMBL" id="AIA84169.1"/>
    </source>
</evidence>
<dbReference type="GO" id="GO:0003824">
    <property type="term" value="F:catalytic activity"/>
    <property type="evidence" value="ECO:0007669"/>
    <property type="project" value="InterPro"/>
</dbReference>
<accession>A0A060BMP6</accession>
<dbReference type="CDD" id="cd14752">
    <property type="entry name" value="GH31_N"/>
    <property type="match status" value="1"/>
</dbReference>
<proteinExistence type="predicted"/>
<organism evidence="1">
    <name type="scientific">uncultured Achromobacter sp</name>
    <dbReference type="NCBI Taxonomy" id="182690"/>
    <lineage>
        <taxon>Bacteria</taxon>
        <taxon>Pseudomonadati</taxon>
        <taxon>Pseudomonadota</taxon>
        <taxon>Betaproteobacteria</taxon>
        <taxon>Burkholderiales</taxon>
        <taxon>Alcaligenaceae</taxon>
        <taxon>Achromobacter</taxon>
        <taxon>environmental samples</taxon>
    </lineage>
</organism>
<dbReference type="AlphaFoldDB" id="A0A060BMP6"/>
<dbReference type="GO" id="GO:0005975">
    <property type="term" value="P:carbohydrate metabolic process"/>
    <property type="evidence" value="ECO:0007669"/>
    <property type="project" value="InterPro"/>
</dbReference>
<dbReference type="Gene3D" id="2.60.40.1760">
    <property type="entry name" value="glycosyl hydrolase (family 31)"/>
    <property type="match status" value="1"/>
</dbReference>
<dbReference type="EMBL" id="KF116919">
    <property type="protein sequence ID" value="AIA84169.1"/>
    <property type="molecule type" value="Genomic_DNA"/>
</dbReference>
<name>A0A060BMP6_9BURK</name>
<feature type="non-terminal residue" evidence="1">
    <location>
        <position position="144"/>
    </location>
</feature>
<reference evidence="1" key="1">
    <citation type="journal article" date="2013" name="Environ. Microbiol.">
        <title>Seasonally variable intestinal metagenomes of the red palm weevil (Rhynchophorus ferrugineus).</title>
        <authorList>
            <person name="Jia S."/>
            <person name="Zhang X."/>
            <person name="Zhang G."/>
            <person name="Yin A."/>
            <person name="Zhang S."/>
            <person name="Li F."/>
            <person name="Wang L."/>
            <person name="Zhao D."/>
            <person name="Yun Q."/>
            <person name="Tala"/>
            <person name="Wang J."/>
            <person name="Sun G."/>
            <person name="Baabdullah M."/>
            <person name="Yu X."/>
            <person name="Hu S."/>
            <person name="Al-Mssallem I.S."/>
            <person name="Yu J."/>
        </authorList>
    </citation>
    <scope>NUCLEOTIDE SEQUENCE</scope>
</reference>
<dbReference type="GO" id="GO:0030246">
    <property type="term" value="F:carbohydrate binding"/>
    <property type="evidence" value="ECO:0007669"/>
    <property type="project" value="InterPro"/>
</dbReference>
<sequence length="144" mass="15772">MSWALDDEDGLYGLGETQGDLDRRGDWLDSDGGRALPLVWSVRGWGLYVNSLAQVCHDLAHDDADTLVQYVNDVVLDVFLFAGEPTEILNQYTALTGRAGSPRCGPWASGSIRPKANPSKRWPMPRKCCAMALRLDAVRLAAPV</sequence>
<dbReference type="SUPFAM" id="SSF74650">
    <property type="entry name" value="Galactose mutarotase-like"/>
    <property type="match status" value="1"/>
</dbReference>